<dbReference type="CDD" id="cd01650">
    <property type="entry name" value="RT_nLTR_like"/>
    <property type="match status" value="1"/>
</dbReference>
<reference evidence="1" key="2">
    <citation type="journal article" date="2024" name="Plant">
        <title>Genomic evolution and insights into agronomic trait innovations of Sesamum species.</title>
        <authorList>
            <person name="Miao H."/>
            <person name="Wang L."/>
            <person name="Qu L."/>
            <person name="Liu H."/>
            <person name="Sun Y."/>
            <person name="Le M."/>
            <person name="Wang Q."/>
            <person name="Wei S."/>
            <person name="Zheng Y."/>
            <person name="Lin W."/>
            <person name="Duan Y."/>
            <person name="Cao H."/>
            <person name="Xiong S."/>
            <person name="Wang X."/>
            <person name="Wei L."/>
            <person name="Li C."/>
            <person name="Ma Q."/>
            <person name="Ju M."/>
            <person name="Zhao R."/>
            <person name="Li G."/>
            <person name="Mu C."/>
            <person name="Tian Q."/>
            <person name="Mei H."/>
            <person name="Zhang T."/>
            <person name="Gao T."/>
            <person name="Zhang H."/>
        </authorList>
    </citation>
    <scope>NUCLEOTIDE SEQUENCE</scope>
    <source>
        <strain evidence="1">G02</strain>
    </source>
</reference>
<dbReference type="EMBL" id="JACGWJ010000297">
    <property type="protein sequence ID" value="KAL0293544.1"/>
    <property type="molecule type" value="Genomic_DNA"/>
</dbReference>
<dbReference type="SUPFAM" id="SSF56672">
    <property type="entry name" value="DNA/RNA polymerases"/>
    <property type="match status" value="1"/>
</dbReference>
<evidence type="ECO:0000313" key="1">
    <source>
        <dbReference type="EMBL" id="KAL0293544.1"/>
    </source>
</evidence>
<name>A0AAW2JGC6_SESRA</name>
<dbReference type="PANTHER" id="PTHR33116">
    <property type="entry name" value="REVERSE TRANSCRIPTASE ZINC-BINDING DOMAIN-CONTAINING PROTEIN-RELATED-RELATED"/>
    <property type="match status" value="1"/>
</dbReference>
<proteinExistence type="predicted"/>
<dbReference type="AlphaFoldDB" id="A0AAW2JGC6"/>
<organism evidence="1">
    <name type="scientific">Sesamum radiatum</name>
    <name type="common">Black benniseed</name>
    <dbReference type="NCBI Taxonomy" id="300843"/>
    <lineage>
        <taxon>Eukaryota</taxon>
        <taxon>Viridiplantae</taxon>
        <taxon>Streptophyta</taxon>
        <taxon>Embryophyta</taxon>
        <taxon>Tracheophyta</taxon>
        <taxon>Spermatophyta</taxon>
        <taxon>Magnoliopsida</taxon>
        <taxon>eudicotyledons</taxon>
        <taxon>Gunneridae</taxon>
        <taxon>Pentapetalae</taxon>
        <taxon>asterids</taxon>
        <taxon>lamiids</taxon>
        <taxon>Lamiales</taxon>
        <taxon>Pedaliaceae</taxon>
        <taxon>Sesamum</taxon>
    </lineage>
</organism>
<accession>A0AAW2JGC6</accession>
<sequence length="535" mass="60791">MIYCKAVMMEVMMLKQRAKLAWLKGAFGDTRRQSHLNLDHLQQFAKHLISEDEAEQLISPVQRHEIKDALFDINEDSAPGPDGFSSGFFKATWTVVGEDVCQAVMEFFNHGRLLKQLNATLITLIPKVQMPIKVGDFRPISCCNVVYKIITKVMVKRMHLVLEKLIDSCQNAFVPGRSISDNILLAQELLSGYNQKKLPPRCTVKGNKRYRIPISLRCKELGIVNLCFADDLLLFCKADLHSVTVLHRILQEFKDLSGLQANAQKSQVLLSKSADQMTQQILHILGFPQGTFPVRYLGVPLITSKLSLADCTPLLLKIDARISGWNQLQLTYAGRTQLIKSILSAIHQYWCSVFILPKGVLKAIEAKLRNFLWRGGTETGGYKVAWEQVCKPITHGGLGIRNIQVMNNALMSKHLWQILIQKQDFIWVAWTTKHKLKHGTLWAAKANEGSWIWKKLLKLRAQLLNGIQYRVGDGMDFKLWLDPWHPDGVLLNRYSHGPLITGLPLDSNLSTVIEGNEWKWPSAFLISMKFCPDFR</sequence>
<reference evidence="1" key="1">
    <citation type="submission" date="2020-06" db="EMBL/GenBank/DDBJ databases">
        <authorList>
            <person name="Li T."/>
            <person name="Hu X."/>
            <person name="Zhang T."/>
            <person name="Song X."/>
            <person name="Zhang H."/>
            <person name="Dai N."/>
            <person name="Sheng W."/>
            <person name="Hou X."/>
            <person name="Wei L."/>
        </authorList>
    </citation>
    <scope>NUCLEOTIDE SEQUENCE</scope>
    <source>
        <strain evidence="1">G02</strain>
        <tissue evidence="1">Leaf</tissue>
    </source>
</reference>
<gene>
    <name evidence="1" type="ORF">Sradi_6930900</name>
</gene>
<dbReference type="PANTHER" id="PTHR33116:SF84">
    <property type="entry name" value="RNA-DIRECTED DNA POLYMERASE"/>
    <property type="match status" value="1"/>
</dbReference>
<dbReference type="InterPro" id="IPR043502">
    <property type="entry name" value="DNA/RNA_pol_sf"/>
</dbReference>
<evidence type="ECO:0008006" key="2">
    <source>
        <dbReference type="Google" id="ProtNLM"/>
    </source>
</evidence>
<protein>
    <recommendedName>
        <fullName evidence="2">Reverse transcriptase domain-containing protein</fullName>
    </recommendedName>
</protein>
<comment type="caution">
    <text evidence="1">The sequence shown here is derived from an EMBL/GenBank/DDBJ whole genome shotgun (WGS) entry which is preliminary data.</text>
</comment>